<dbReference type="EMBL" id="JBHTJZ010000036">
    <property type="protein sequence ID" value="MFD0961524.1"/>
    <property type="molecule type" value="Genomic_DNA"/>
</dbReference>
<dbReference type="CDD" id="cd17536">
    <property type="entry name" value="REC_YesN-like"/>
    <property type="match status" value="1"/>
</dbReference>
<dbReference type="InterPro" id="IPR009057">
    <property type="entry name" value="Homeodomain-like_sf"/>
</dbReference>
<dbReference type="Proteomes" id="UP001596989">
    <property type="component" value="Unassembled WGS sequence"/>
</dbReference>
<dbReference type="Pfam" id="PF12833">
    <property type="entry name" value="HTH_18"/>
    <property type="match status" value="1"/>
</dbReference>
<protein>
    <submittedName>
        <fullName evidence="7">Response regulator</fullName>
    </submittedName>
</protein>
<dbReference type="InterPro" id="IPR018060">
    <property type="entry name" value="HTH_AraC"/>
</dbReference>
<dbReference type="InterPro" id="IPR011006">
    <property type="entry name" value="CheY-like_superfamily"/>
</dbReference>
<dbReference type="InterPro" id="IPR020449">
    <property type="entry name" value="Tscrpt_reg_AraC-type_HTH"/>
</dbReference>
<dbReference type="PROSITE" id="PS50110">
    <property type="entry name" value="RESPONSE_REGULATORY"/>
    <property type="match status" value="1"/>
</dbReference>
<name>A0ABW3HVJ2_9BACL</name>
<gene>
    <name evidence="7" type="ORF">ACFQ2I_19400</name>
</gene>
<evidence type="ECO:0000259" key="5">
    <source>
        <dbReference type="PROSITE" id="PS01124"/>
    </source>
</evidence>
<dbReference type="SMART" id="SM00448">
    <property type="entry name" value="REC"/>
    <property type="match status" value="1"/>
</dbReference>
<dbReference type="SUPFAM" id="SSF46689">
    <property type="entry name" value="Homeodomain-like"/>
    <property type="match status" value="2"/>
</dbReference>
<evidence type="ECO:0000256" key="2">
    <source>
        <dbReference type="ARBA" id="ARBA00023125"/>
    </source>
</evidence>
<keyword evidence="3" id="KW-0804">Transcription</keyword>
<evidence type="ECO:0000313" key="7">
    <source>
        <dbReference type="EMBL" id="MFD0961524.1"/>
    </source>
</evidence>
<dbReference type="PANTHER" id="PTHR43280">
    <property type="entry name" value="ARAC-FAMILY TRANSCRIPTIONAL REGULATOR"/>
    <property type="match status" value="1"/>
</dbReference>
<feature type="domain" description="HTH araC/xylS-type" evidence="5">
    <location>
        <begin position="425"/>
        <end position="523"/>
    </location>
</feature>
<dbReference type="InterPro" id="IPR001789">
    <property type="entry name" value="Sig_transdc_resp-reg_receiver"/>
</dbReference>
<accession>A0ABW3HVJ2</accession>
<evidence type="ECO:0000256" key="3">
    <source>
        <dbReference type="ARBA" id="ARBA00023163"/>
    </source>
</evidence>
<keyword evidence="2" id="KW-0238">DNA-binding</keyword>
<dbReference type="Gene3D" id="1.10.10.60">
    <property type="entry name" value="Homeodomain-like"/>
    <property type="match status" value="2"/>
</dbReference>
<evidence type="ECO:0000313" key="8">
    <source>
        <dbReference type="Proteomes" id="UP001596989"/>
    </source>
</evidence>
<keyword evidence="8" id="KW-1185">Reference proteome</keyword>
<evidence type="ECO:0000256" key="1">
    <source>
        <dbReference type="ARBA" id="ARBA00023015"/>
    </source>
</evidence>
<feature type="domain" description="Response regulatory" evidence="6">
    <location>
        <begin position="1"/>
        <end position="117"/>
    </location>
</feature>
<keyword evidence="1" id="KW-0805">Transcription regulation</keyword>
<feature type="modified residue" description="4-aspartylphosphate" evidence="4">
    <location>
        <position position="52"/>
    </location>
</feature>
<dbReference type="PANTHER" id="PTHR43280:SF28">
    <property type="entry name" value="HTH-TYPE TRANSCRIPTIONAL ACTIVATOR RHAS"/>
    <property type="match status" value="1"/>
</dbReference>
<dbReference type="PROSITE" id="PS01124">
    <property type="entry name" value="HTH_ARAC_FAMILY_2"/>
    <property type="match status" value="1"/>
</dbReference>
<dbReference type="Gene3D" id="3.40.50.2300">
    <property type="match status" value="1"/>
</dbReference>
<organism evidence="7 8">
    <name type="scientific">Paenibacillus chungangensis</name>
    <dbReference type="NCBI Taxonomy" id="696535"/>
    <lineage>
        <taxon>Bacteria</taxon>
        <taxon>Bacillati</taxon>
        <taxon>Bacillota</taxon>
        <taxon>Bacilli</taxon>
        <taxon>Bacillales</taxon>
        <taxon>Paenibacillaceae</taxon>
        <taxon>Paenibacillus</taxon>
    </lineage>
</organism>
<dbReference type="SUPFAM" id="SSF52172">
    <property type="entry name" value="CheY-like"/>
    <property type="match status" value="1"/>
</dbReference>
<dbReference type="RefSeq" id="WP_377567197.1">
    <property type="nucleotide sequence ID" value="NZ_JBHTJZ010000036.1"/>
</dbReference>
<keyword evidence="4" id="KW-0597">Phosphoprotein</keyword>
<dbReference type="PRINTS" id="PR00032">
    <property type="entry name" value="HTHARAC"/>
</dbReference>
<dbReference type="SMART" id="SM00342">
    <property type="entry name" value="HTH_ARAC"/>
    <property type="match status" value="1"/>
</dbReference>
<comment type="caution">
    <text evidence="7">The sequence shown here is derived from an EMBL/GenBank/DDBJ whole genome shotgun (WGS) entry which is preliminary data.</text>
</comment>
<sequence length="525" mass="61328">MLLIDDDALMLKYLSGLMQWDDLGISALLQTYSSVKALDLFKQEQPDIVITDIGMPQINGLQLADQFKRMKPDVRIIFLTCHEEFEYLKQAMNMNADEYLLKDKLFASQLEEALLKSMKALQQNAVQEARNSYQEDFVRNLDVLKTSFFKQLTESGGDEQAAVQYARRLGVKWRYPSFKMGIGHIQQSSLYGRYTQKDIELLRYSVYNIASEISERHEGISVFRHNGYLMVLMNYRNTATGTPQQDIQRYMEEVQRHVESFLKIQINFVCCMSELTLGGIAVANRRWQWERWQLFYENTDLLLWRWDRHCLLYPVPGSLKAYAKKVEGAVLEGAEGAVMKLLEEMRREASEKFVQPLEWIALCTELIRTLEVKLSVRAKDEMFYLSLDAAMSNDELIGLLRWRLSELMEQSKKPQQSKHSEPKLQAIDHYITSHLSDNISSIDIAHFLGFNPSYFSRYFKRLTGMNITDYMHRYKVGVAEQMLRNSDEKVEHVAAKLGYYERSYFSKVFKKYTGLTPTELREKIK</sequence>
<dbReference type="Pfam" id="PF00072">
    <property type="entry name" value="Response_reg"/>
    <property type="match status" value="1"/>
</dbReference>
<evidence type="ECO:0000259" key="6">
    <source>
        <dbReference type="PROSITE" id="PS50110"/>
    </source>
</evidence>
<reference evidence="8" key="1">
    <citation type="journal article" date="2019" name="Int. J. Syst. Evol. Microbiol.">
        <title>The Global Catalogue of Microorganisms (GCM) 10K type strain sequencing project: providing services to taxonomists for standard genome sequencing and annotation.</title>
        <authorList>
            <consortium name="The Broad Institute Genomics Platform"/>
            <consortium name="The Broad Institute Genome Sequencing Center for Infectious Disease"/>
            <person name="Wu L."/>
            <person name="Ma J."/>
        </authorList>
    </citation>
    <scope>NUCLEOTIDE SEQUENCE [LARGE SCALE GENOMIC DNA]</scope>
    <source>
        <strain evidence="8">CCUG 59129</strain>
    </source>
</reference>
<evidence type="ECO:0000256" key="4">
    <source>
        <dbReference type="PROSITE-ProRule" id="PRU00169"/>
    </source>
</evidence>
<proteinExistence type="predicted"/>